<sequence length="223" mass="26483">MLKVTYVKFYKIDYWNLSKVIMGNLFGKQRPALTPVSQQDQAILQLKNQRDKMKQYIRRNEKQMEREKDLAKQLIKANKKDRALLILKRKRYQESMTEKMLQQLDQIERMVSDLEFVVIEQRVVEQLRHGNEVLKRMNQMISVDDIERIMDETKEAAEFQEEISNMLSGKLGEDDLEEVEKEFAKLIENEGELDFPEIPSESLFAKIPDKIEERRERVALEAS</sequence>
<dbReference type="OMA" id="RAKQPAM"/>
<comment type="similarity">
    <text evidence="2">Belongs to the SNF7 family.</text>
</comment>
<reference evidence="8" key="2">
    <citation type="submission" date="2012-12" db="EMBL/GenBank/DDBJ databases">
        <authorList>
            <person name="Gao Y.W."/>
            <person name="Fan S.T."/>
            <person name="Sun H.T."/>
            <person name="Wang Z."/>
            <person name="Gao X.L."/>
            <person name="Li Y.G."/>
            <person name="Wang T.C."/>
            <person name="Zhang K."/>
            <person name="Xu W.W."/>
            <person name="Yu Z.J."/>
            <person name="Xia X.Z."/>
        </authorList>
    </citation>
    <scope>NUCLEOTIDE SEQUENCE</scope>
    <source>
        <strain evidence="8">FR3</strain>
    </source>
</reference>
<evidence type="ECO:0000256" key="1">
    <source>
        <dbReference type="ARBA" id="ARBA00004608"/>
    </source>
</evidence>
<name>A0A0J9XPB0_BRUMA</name>
<keyword evidence="4" id="KW-0967">Endosome</keyword>
<evidence type="ECO:0000256" key="2">
    <source>
        <dbReference type="ARBA" id="ARBA00006190"/>
    </source>
</evidence>
<dbReference type="GO" id="GO:0005771">
    <property type="term" value="C:multivesicular body"/>
    <property type="evidence" value="ECO:0007669"/>
    <property type="project" value="TreeGrafter"/>
</dbReference>
<dbReference type="GO" id="GO:0000815">
    <property type="term" value="C:ESCRT III complex"/>
    <property type="evidence" value="ECO:0007669"/>
    <property type="project" value="TreeGrafter"/>
</dbReference>
<dbReference type="GO" id="GO:0015031">
    <property type="term" value="P:protein transport"/>
    <property type="evidence" value="ECO:0007669"/>
    <property type="project" value="UniProtKB-KW"/>
</dbReference>
<dbReference type="Pfam" id="PF03357">
    <property type="entry name" value="Snf7"/>
    <property type="match status" value="1"/>
</dbReference>
<keyword evidence="5" id="KW-0653">Protein transport</keyword>
<keyword evidence="3" id="KW-0813">Transport</keyword>
<evidence type="ECO:0000313" key="8">
    <source>
        <dbReference type="EMBL" id="CDP92522.1"/>
    </source>
</evidence>
<dbReference type="EMBL" id="LN856822">
    <property type="protein sequence ID" value="CDP92522.1"/>
    <property type="molecule type" value="Genomic_DNA"/>
</dbReference>
<dbReference type="PANTHER" id="PTHR22761:SF5">
    <property type="entry name" value="CHARGED MULTIVESICULAR BODY PROTEIN 6"/>
    <property type="match status" value="1"/>
</dbReference>
<dbReference type="GO" id="GO:0032511">
    <property type="term" value="P:late endosome to vacuole transport via multivesicular body sorting pathway"/>
    <property type="evidence" value="ECO:0007669"/>
    <property type="project" value="TreeGrafter"/>
</dbReference>
<evidence type="ECO:0000256" key="3">
    <source>
        <dbReference type="ARBA" id="ARBA00022448"/>
    </source>
</evidence>
<dbReference type="Gene3D" id="6.10.140.1230">
    <property type="match status" value="1"/>
</dbReference>
<proteinExistence type="inferred from homology"/>
<dbReference type="AlphaFoldDB" id="A0A0J9XPB0"/>
<dbReference type="PANTHER" id="PTHR22761">
    <property type="entry name" value="CHARGED MULTIVESICULAR BODY PROTEIN"/>
    <property type="match status" value="1"/>
</dbReference>
<comment type="subcellular location">
    <subcellularLocation>
        <location evidence="1">Endosome membrane</location>
    </subcellularLocation>
</comment>
<evidence type="ECO:0000256" key="4">
    <source>
        <dbReference type="ARBA" id="ARBA00022753"/>
    </source>
</evidence>
<protein>
    <submittedName>
        <fullName evidence="8">BMA-VPS-20</fullName>
    </submittedName>
</protein>
<accession>A0A0J9XPB0</accession>
<keyword evidence="7" id="KW-0175">Coiled coil</keyword>
<feature type="coiled-coil region" evidence="7">
    <location>
        <begin position="39"/>
        <end position="80"/>
    </location>
</feature>
<organism evidence="8">
    <name type="scientific">Brugia malayi</name>
    <name type="common">Filarial nematode worm</name>
    <dbReference type="NCBI Taxonomy" id="6279"/>
    <lineage>
        <taxon>Eukaryota</taxon>
        <taxon>Metazoa</taxon>
        <taxon>Ecdysozoa</taxon>
        <taxon>Nematoda</taxon>
        <taxon>Chromadorea</taxon>
        <taxon>Rhabditida</taxon>
        <taxon>Spirurina</taxon>
        <taxon>Spiruromorpha</taxon>
        <taxon>Filarioidea</taxon>
        <taxon>Onchocercidae</taxon>
        <taxon>Brugia</taxon>
    </lineage>
</organism>
<dbReference type="InterPro" id="IPR005024">
    <property type="entry name" value="Snf7_fam"/>
</dbReference>
<dbReference type="GO" id="GO:0006900">
    <property type="term" value="P:vesicle budding from membrane"/>
    <property type="evidence" value="ECO:0007669"/>
    <property type="project" value="TreeGrafter"/>
</dbReference>
<gene>
    <name evidence="9" type="primary">bma-vps-20</name>
    <name evidence="8" type="synonym">Bma-vps-20</name>
    <name evidence="9" type="ORF">Bm6971</name>
    <name evidence="8" type="ORF">BM_Bm6971</name>
</gene>
<evidence type="ECO:0000256" key="7">
    <source>
        <dbReference type="SAM" id="Coils"/>
    </source>
</evidence>
<reference evidence="8" key="1">
    <citation type="journal article" date="2007" name="Science">
        <title>Draft genome of the filarial nematode parasite Brugia malayi.</title>
        <authorList>
            <person name="Ghedin E."/>
            <person name="Wang S."/>
            <person name="Spiro D."/>
            <person name="Caler E."/>
            <person name="Zhao Q."/>
            <person name="Crabtree J."/>
            <person name="Allen J.E."/>
            <person name="Delcher A.L."/>
            <person name="Guiliano D.B."/>
            <person name="Miranda-Saavedra D."/>
            <person name="Angiuoli S.V."/>
            <person name="Creasy T."/>
            <person name="Amedeo P."/>
            <person name="Haas B."/>
            <person name="El-Sayed N.M."/>
            <person name="Wortman J.R."/>
            <person name="Feldblyum T."/>
            <person name="Tallon L."/>
            <person name="Schatz M."/>
            <person name="Shumway M."/>
            <person name="Koo H."/>
            <person name="Salzberg S.L."/>
            <person name="Schobel S."/>
            <person name="Pertea M."/>
            <person name="Pop M."/>
            <person name="White O."/>
            <person name="Barton G.J."/>
            <person name="Carlow C.K."/>
            <person name="Crawford M.J."/>
            <person name="Daub J."/>
            <person name="Dimmic M.W."/>
            <person name="Estes C.F."/>
            <person name="Foster J.M."/>
            <person name="Ganatra M."/>
            <person name="Gregory W.F."/>
            <person name="Johnson N.M."/>
            <person name="Jin J."/>
            <person name="Komuniecki R."/>
            <person name="Korf I."/>
            <person name="Kumar S."/>
            <person name="Laney S."/>
            <person name="Li B.W."/>
            <person name="Li W."/>
            <person name="Lindblom T.H."/>
            <person name="Lustigman S."/>
            <person name="Ma D."/>
            <person name="Maina C.V."/>
            <person name="Martin D.M."/>
            <person name="McCarter J.P."/>
            <person name="McReynolds L."/>
            <person name="Mitreva M."/>
            <person name="Nutman T.B."/>
            <person name="Parkinson J."/>
            <person name="Peregrin-Alvarez J.M."/>
            <person name="Poole C."/>
            <person name="Ren Q."/>
            <person name="Saunders L."/>
            <person name="Sluder A.E."/>
            <person name="Smith K."/>
            <person name="Stanke M."/>
            <person name="Unnasch T.R."/>
            <person name="Ware J."/>
            <person name="Wei A.D."/>
            <person name="Weil G."/>
            <person name="Williams D.J."/>
            <person name="Zhang Y."/>
            <person name="Williams S.A."/>
            <person name="Fraser-Liggett C."/>
            <person name="Slatko B."/>
            <person name="Blaxter M.L."/>
            <person name="Scott A.L."/>
        </authorList>
    </citation>
    <scope>NUCLEOTIDE SEQUENCE</scope>
    <source>
        <strain evidence="8">FR3</strain>
    </source>
</reference>
<evidence type="ECO:0000256" key="6">
    <source>
        <dbReference type="ARBA" id="ARBA00023136"/>
    </source>
</evidence>
<evidence type="ECO:0000313" key="9">
    <source>
        <dbReference type="WormBase" id="Bm6971"/>
    </source>
</evidence>
<keyword evidence="6" id="KW-0472">Membrane</keyword>
<evidence type="ECO:0000256" key="5">
    <source>
        <dbReference type="ARBA" id="ARBA00022927"/>
    </source>
</evidence>
<dbReference type="WormBase" id="Bm6971">
    <property type="protein sequence ID" value="BM41691"/>
    <property type="gene ID" value="WBGene00227232"/>
    <property type="gene designation" value="Bma-vps-20"/>
</dbReference>